<dbReference type="OrthoDB" id="4008466at2"/>
<dbReference type="InterPro" id="IPR003010">
    <property type="entry name" value="C-N_Hydrolase"/>
</dbReference>
<dbReference type="RefSeq" id="WP_106210607.1">
    <property type="nucleotide sequence ID" value="NZ_PVZF01000005.1"/>
</dbReference>
<evidence type="ECO:0000313" key="3">
    <source>
        <dbReference type="EMBL" id="PRY15316.1"/>
    </source>
</evidence>
<dbReference type="SUPFAM" id="SSF56317">
    <property type="entry name" value="Carbon-nitrogen hydrolase"/>
    <property type="match status" value="1"/>
</dbReference>
<dbReference type="PANTHER" id="PTHR43674:SF2">
    <property type="entry name" value="BETA-UREIDOPROPIONASE"/>
    <property type="match status" value="1"/>
</dbReference>
<comment type="caution">
    <text evidence="3">The sequence shown here is derived from an EMBL/GenBank/DDBJ whole genome shotgun (WGS) entry which is preliminary data.</text>
</comment>
<evidence type="ECO:0000259" key="2">
    <source>
        <dbReference type="PROSITE" id="PS50263"/>
    </source>
</evidence>
<organism evidence="3 4">
    <name type="scientific">Kineococcus rhizosphaerae</name>
    <dbReference type="NCBI Taxonomy" id="559628"/>
    <lineage>
        <taxon>Bacteria</taxon>
        <taxon>Bacillati</taxon>
        <taxon>Actinomycetota</taxon>
        <taxon>Actinomycetes</taxon>
        <taxon>Kineosporiales</taxon>
        <taxon>Kineosporiaceae</taxon>
        <taxon>Kineococcus</taxon>
    </lineage>
</organism>
<dbReference type="GO" id="GO:0033388">
    <property type="term" value="P:putrescine biosynthetic process from arginine"/>
    <property type="evidence" value="ECO:0007669"/>
    <property type="project" value="TreeGrafter"/>
</dbReference>
<name>A0A2T0R4M8_9ACTN</name>
<reference evidence="3 4" key="1">
    <citation type="submission" date="2018-03" db="EMBL/GenBank/DDBJ databases">
        <title>Genomic Encyclopedia of Archaeal and Bacterial Type Strains, Phase II (KMG-II): from individual species to whole genera.</title>
        <authorList>
            <person name="Goeker M."/>
        </authorList>
    </citation>
    <scope>NUCLEOTIDE SEQUENCE [LARGE SCALE GENOMIC DNA]</scope>
    <source>
        <strain evidence="3 4">DSM 19711</strain>
    </source>
</reference>
<gene>
    <name evidence="3" type="ORF">CLV37_105244</name>
</gene>
<evidence type="ECO:0000313" key="4">
    <source>
        <dbReference type="Proteomes" id="UP000238083"/>
    </source>
</evidence>
<dbReference type="Pfam" id="PF00795">
    <property type="entry name" value="CN_hydrolase"/>
    <property type="match status" value="1"/>
</dbReference>
<dbReference type="PANTHER" id="PTHR43674">
    <property type="entry name" value="NITRILASE C965.09-RELATED"/>
    <property type="match status" value="1"/>
</dbReference>
<dbReference type="Proteomes" id="UP000238083">
    <property type="component" value="Unassembled WGS sequence"/>
</dbReference>
<dbReference type="EMBL" id="PVZF01000005">
    <property type="protein sequence ID" value="PRY15316.1"/>
    <property type="molecule type" value="Genomic_DNA"/>
</dbReference>
<feature type="domain" description="CN hydrolase" evidence="2">
    <location>
        <begin position="1"/>
        <end position="240"/>
    </location>
</feature>
<dbReference type="InterPro" id="IPR036526">
    <property type="entry name" value="C-N_Hydrolase_sf"/>
</dbReference>
<dbReference type="Gene3D" id="3.60.110.10">
    <property type="entry name" value="Carbon-nitrogen hydrolase"/>
    <property type="match status" value="1"/>
</dbReference>
<evidence type="ECO:0000256" key="1">
    <source>
        <dbReference type="ARBA" id="ARBA00022801"/>
    </source>
</evidence>
<keyword evidence="4" id="KW-1185">Reference proteome</keyword>
<keyword evidence="1 3" id="KW-0378">Hydrolase</keyword>
<dbReference type="PROSITE" id="PS50263">
    <property type="entry name" value="CN_HYDROLASE"/>
    <property type="match status" value="1"/>
</dbReference>
<protein>
    <submittedName>
        <fullName evidence="3">Putative amidohydrolase</fullName>
    </submittedName>
</protein>
<proteinExistence type="predicted"/>
<dbReference type="GO" id="GO:0050126">
    <property type="term" value="F:N-carbamoylputrescine amidase activity"/>
    <property type="evidence" value="ECO:0007669"/>
    <property type="project" value="TreeGrafter"/>
</dbReference>
<dbReference type="AlphaFoldDB" id="A0A2T0R4M8"/>
<dbReference type="InterPro" id="IPR050345">
    <property type="entry name" value="Aliph_Amidase/BUP"/>
</dbReference>
<sequence>MKIALLQATGQSGQPARNLETLRAAATTAGRRGAAVLVTPELFLSSYDPVGVHDVDGQPARDAVAAVARESALWLAASTVEHEAGRRFISASLFDPAGVEVTRYRKRNLFGEGERALFSTGEDLPEIVDVDGWPTALGLCFDVEFPEFVRAAALGGAELLLVPTAVPVRPWLDGQPPLLDTSVVPLTVVPTRAFESQLYIAYANQCGSAFCGRSTIADPLGRRLVTAGRDAELLVADISEDVLTAAREAVDYLDRVRRASPLLT</sequence>
<accession>A0A2T0R4M8</accession>